<gene>
    <name evidence="1" type="ORF">HJG60_011079</name>
</gene>
<comment type="caution">
    <text evidence="1">The sequence shown here is derived from an EMBL/GenBank/DDBJ whole genome shotgun (WGS) entry which is preliminary data.</text>
</comment>
<evidence type="ECO:0000313" key="2">
    <source>
        <dbReference type="Proteomes" id="UP000664940"/>
    </source>
</evidence>
<dbReference type="EMBL" id="JABVXQ010000005">
    <property type="protein sequence ID" value="KAF6109888.1"/>
    <property type="molecule type" value="Genomic_DNA"/>
</dbReference>
<sequence length="182" mass="19469">MCTCPGGGLFVFLVSKEASPSLPVDLPASLCAGRGAKSRPGCQRLGWQPRHETANLTGWDSEQWPRDPCPDVQAGSETVVTGNIFCLSGWGFLVCVPPAPPQFSFGENWRPADLLFLDCSLLSLLPVNLPVEGAGQGSPRPGKGRRSADNHLRLHQSQGIFASSQQRRGAHGLCPPPMPVFV</sequence>
<organism evidence="1 2">
    <name type="scientific">Phyllostomus discolor</name>
    <name type="common">pale spear-nosed bat</name>
    <dbReference type="NCBI Taxonomy" id="89673"/>
    <lineage>
        <taxon>Eukaryota</taxon>
        <taxon>Metazoa</taxon>
        <taxon>Chordata</taxon>
        <taxon>Craniata</taxon>
        <taxon>Vertebrata</taxon>
        <taxon>Euteleostomi</taxon>
        <taxon>Mammalia</taxon>
        <taxon>Eutheria</taxon>
        <taxon>Laurasiatheria</taxon>
        <taxon>Chiroptera</taxon>
        <taxon>Yangochiroptera</taxon>
        <taxon>Phyllostomidae</taxon>
        <taxon>Phyllostominae</taxon>
        <taxon>Phyllostomus</taxon>
    </lineage>
</organism>
<reference evidence="1 2" key="1">
    <citation type="journal article" date="2020" name="Nature">
        <title>Six reference-quality genomes reveal evolution of bat adaptations.</title>
        <authorList>
            <person name="Jebb D."/>
            <person name="Huang Z."/>
            <person name="Pippel M."/>
            <person name="Hughes G.M."/>
            <person name="Lavrichenko K."/>
            <person name="Devanna P."/>
            <person name="Winkler S."/>
            <person name="Jermiin L.S."/>
            <person name="Skirmuntt E.C."/>
            <person name="Katzourakis A."/>
            <person name="Burkitt-Gray L."/>
            <person name="Ray D.A."/>
            <person name="Sullivan K.A.M."/>
            <person name="Roscito J.G."/>
            <person name="Kirilenko B.M."/>
            <person name="Davalos L.M."/>
            <person name="Corthals A.P."/>
            <person name="Power M.L."/>
            <person name="Jones G."/>
            <person name="Ransome R.D."/>
            <person name="Dechmann D.K.N."/>
            <person name="Locatelli A.G."/>
            <person name="Puechmaille S.J."/>
            <person name="Fedrigo O."/>
            <person name="Jarvis E.D."/>
            <person name="Hiller M."/>
            <person name="Vernes S.C."/>
            <person name="Myers E.W."/>
            <person name="Teeling E.C."/>
        </authorList>
    </citation>
    <scope>NUCLEOTIDE SEQUENCE [LARGE SCALE GENOMIC DNA]</scope>
    <source>
        <strain evidence="1">Bat1K_MPI-CBG_1</strain>
    </source>
</reference>
<evidence type="ECO:0000313" key="1">
    <source>
        <dbReference type="EMBL" id="KAF6109888.1"/>
    </source>
</evidence>
<dbReference type="Proteomes" id="UP000664940">
    <property type="component" value="Unassembled WGS sequence"/>
</dbReference>
<dbReference type="AlphaFoldDB" id="A0A834AF60"/>
<proteinExistence type="predicted"/>
<name>A0A834AF60_9CHIR</name>
<accession>A0A834AF60</accession>
<protein>
    <submittedName>
        <fullName evidence="1">Uncharacterized protein</fullName>
    </submittedName>
</protein>